<dbReference type="Proteomes" id="UP001165120">
    <property type="component" value="Unassembled WGS sequence"/>
</dbReference>
<dbReference type="AlphaFoldDB" id="A0A9W6SZH7"/>
<keyword evidence="9" id="KW-1185">Reference proteome</keyword>
<feature type="domain" description="USP" evidence="6">
    <location>
        <begin position="192"/>
        <end position="528"/>
    </location>
</feature>
<dbReference type="InterPro" id="IPR001607">
    <property type="entry name" value="Znf_UBP"/>
</dbReference>
<evidence type="ECO:0000256" key="1">
    <source>
        <dbReference type="ARBA" id="ARBA00022723"/>
    </source>
</evidence>
<evidence type="ECO:0000313" key="8">
    <source>
        <dbReference type="EMBL" id="GME70899.1"/>
    </source>
</evidence>
<proteinExistence type="predicted"/>
<feature type="compositionally biased region" description="Basic and acidic residues" evidence="5">
    <location>
        <begin position="21"/>
        <end position="37"/>
    </location>
</feature>
<dbReference type="GO" id="GO:0008270">
    <property type="term" value="F:zinc ion binding"/>
    <property type="evidence" value="ECO:0007669"/>
    <property type="project" value="UniProtKB-KW"/>
</dbReference>
<dbReference type="GO" id="GO:0004843">
    <property type="term" value="F:cysteine-type deubiquitinase activity"/>
    <property type="evidence" value="ECO:0007669"/>
    <property type="project" value="InterPro"/>
</dbReference>
<keyword evidence="2 4" id="KW-0863">Zinc-finger</keyword>
<dbReference type="InterPro" id="IPR038765">
    <property type="entry name" value="Papain-like_cys_pep_sf"/>
</dbReference>
<dbReference type="InterPro" id="IPR001394">
    <property type="entry name" value="Peptidase_C19_UCH"/>
</dbReference>
<feature type="compositionally biased region" description="Acidic residues" evidence="5">
    <location>
        <begin position="38"/>
        <end position="49"/>
    </location>
</feature>
<dbReference type="PROSITE" id="PS50235">
    <property type="entry name" value="USP_3"/>
    <property type="match status" value="1"/>
</dbReference>
<evidence type="ECO:0000256" key="4">
    <source>
        <dbReference type="PROSITE-ProRule" id="PRU00502"/>
    </source>
</evidence>
<dbReference type="Pfam" id="PF00443">
    <property type="entry name" value="UCH"/>
    <property type="match status" value="1"/>
</dbReference>
<organism evidence="8 9">
    <name type="scientific">Candida boidinii</name>
    <name type="common">Yeast</name>
    <dbReference type="NCBI Taxonomy" id="5477"/>
    <lineage>
        <taxon>Eukaryota</taxon>
        <taxon>Fungi</taxon>
        <taxon>Dikarya</taxon>
        <taxon>Ascomycota</taxon>
        <taxon>Saccharomycotina</taxon>
        <taxon>Pichiomycetes</taxon>
        <taxon>Pichiales</taxon>
        <taxon>Pichiaceae</taxon>
        <taxon>Ogataea</taxon>
        <taxon>Ogataea/Candida clade</taxon>
    </lineage>
</organism>
<dbReference type="SMART" id="SM00290">
    <property type="entry name" value="ZnF_UBP"/>
    <property type="match status" value="1"/>
</dbReference>
<keyword evidence="1" id="KW-0479">Metal-binding</keyword>
<dbReference type="SUPFAM" id="SSF54001">
    <property type="entry name" value="Cysteine proteinases"/>
    <property type="match status" value="1"/>
</dbReference>
<dbReference type="SUPFAM" id="SSF57850">
    <property type="entry name" value="RING/U-box"/>
    <property type="match status" value="1"/>
</dbReference>
<comment type="caution">
    <text evidence="8">The sequence shown here is derived from an EMBL/GenBank/DDBJ whole genome shotgun (WGS) entry which is preliminary data.</text>
</comment>
<dbReference type="Gene3D" id="3.90.70.10">
    <property type="entry name" value="Cysteine proteinases"/>
    <property type="match status" value="1"/>
</dbReference>
<dbReference type="GO" id="GO:0016579">
    <property type="term" value="P:protein deubiquitination"/>
    <property type="evidence" value="ECO:0007669"/>
    <property type="project" value="InterPro"/>
</dbReference>
<dbReference type="Pfam" id="PF02148">
    <property type="entry name" value="zf-UBP"/>
    <property type="match status" value="1"/>
</dbReference>
<gene>
    <name evidence="8" type="ORF">Cboi02_000300300</name>
</gene>
<dbReference type="PROSITE" id="PS50271">
    <property type="entry name" value="ZF_UBP"/>
    <property type="match status" value="1"/>
</dbReference>
<dbReference type="PANTHER" id="PTHR21646">
    <property type="entry name" value="UBIQUITIN CARBOXYL-TERMINAL HYDROLASE"/>
    <property type="match status" value="1"/>
</dbReference>
<evidence type="ECO:0000313" key="9">
    <source>
        <dbReference type="Proteomes" id="UP001165120"/>
    </source>
</evidence>
<dbReference type="Gene3D" id="3.30.40.10">
    <property type="entry name" value="Zinc/RING finger domain, C3HC4 (zinc finger)"/>
    <property type="match status" value="1"/>
</dbReference>
<protein>
    <submittedName>
        <fullName evidence="8">Unnamed protein product</fullName>
    </submittedName>
</protein>
<dbReference type="PANTHER" id="PTHR21646:SF16">
    <property type="entry name" value="U4_U6.U5 TRI-SNRNP-ASSOCIATED PROTEIN 2"/>
    <property type="match status" value="1"/>
</dbReference>
<evidence type="ECO:0000256" key="3">
    <source>
        <dbReference type="ARBA" id="ARBA00022833"/>
    </source>
</evidence>
<feature type="region of interest" description="Disordered" evidence="5">
    <location>
        <begin position="17"/>
        <end position="58"/>
    </location>
</feature>
<evidence type="ECO:0000256" key="2">
    <source>
        <dbReference type="ARBA" id="ARBA00022771"/>
    </source>
</evidence>
<dbReference type="InterPro" id="IPR050185">
    <property type="entry name" value="Ub_carboxyl-term_hydrolase"/>
</dbReference>
<dbReference type="InterPro" id="IPR028889">
    <property type="entry name" value="USP"/>
</dbReference>
<reference evidence="8" key="1">
    <citation type="submission" date="2023-04" db="EMBL/GenBank/DDBJ databases">
        <title>Candida boidinii NBRC 10035.</title>
        <authorList>
            <person name="Ichikawa N."/>
            <person name="Sato H."/>
            <person name="Tonouchi N."/>
        </authorList>
    </citation>
    <scope>NUCLEOTIDE SEQUENCE</scope>
    <source>
        <strain evidence="8">NBRC 10035</strain>
    </source>
</reference>
<accession>A0A9W6SZH7</accession>
<name>A0A9W6SZH7_CANBO</name>
<sequence length="528" mass="61133">MAGKILGDGDGIVATERKRKHDIEASVKPATYEKEDNYDGEDSDDEDNSEILKSNKKRKHLHSSLSESGLYLDTINRKVLDFDSEKICSVSLSDSNVYCCLVCGKYLKGRDRTSPAFKHSMNDNHHVFIGFNDSNFYVLPENYQIDEKNSNYLKDIKYNLNPHYTQEDVKALYSLKEYSTDLSGSQYRPGFIGINNINHTNDYSNVTLQVLSHCNRLRDYLLVDQKQLDKIDLFKKLSIVFKKIWLKTLFKSHISTYDFIKTVSLSSKNKFNLHKQNDPKEFLIWLLNKLNSEFMSELKLNKSPISAEFQGKLLNRTNLKINKFWLVSLDLPSINVFKNEKIVHQITLNKILSDKLKDYKIIKFPNILILHIDRFKYKNGDGKIANNTIVKFPLTMELNDFNNLENEDILIENESKITDIKKLNLQSHKYRLIANIVHESTNFSEVDIKVTNKKKPDASGVSGTNKVSGLDSASSVSMGDNNASDHYKVQLLDKVRNEWMLIDDWKFSVIEKELLFLDPSYIQIWEKY</sequence>
<dbReference type="EMBL" id="BSXN01000974">
    <property type="protein sequence ID" value="GME70899.1"/>
    <property type="molecule type" value="Genomic_DNA"/>
</dbReference>
<keyword evidence="3" id="KW-0862">Zinc</keyword>
<feature type="domain" description="UBP-type" evidence="7">
    <location>
        <begin position="67"/>
        <end position="167"/>
    </location>
</feature>
<evidence type="ECO:0000259" key="7">
    <source>
        <dbReference type="PROSITE" id="PS50271"/>
    </source>
</evidence>
<evidence type="ECO:0000256" key="5">
    <source>
        <dbReference type="SAM" id="MobiDB-lite"/>
    </source>
</evidence>
<evidence type="ECO:0000259" key="6">
    <source>
        <dbReference type="PROSITE" id="PS50235"/>
    </source>
</evidence>
<dbReference type="InterPro" id="IPR013083">
    <property type="entry name" value="Znf_RING/FYVE/PHD"/>
</dbReference>